<dbReference type="AlphaFoldDB" id="A5DQ84"/>
<proteinExistence type="predicted"/>
<reference evidence="2 3" key="1">
    <citation type="journal article" date="2009" name="Nature">
        <title>Evolution of pathogenicity and sexual reproduction in eight Candida genomes.</title>
        <authorList>
            <person name="Butler G."/>
            <person name="Rasmussen M.D."/>
            <person name="Lin M.F."/>
            <person name="Santos M.A."/>
            <person name="Sakthikumar S."/>
            <person name="Munro C.A."/>
            <person name="Rheinbay E."/>
            <person name="Grabherr M."/>
            <person name="Forche A."/>
            <person name="Reedy J.L."/>
            <person name="Agrafioti I."/>
            <person name="Arnaud M.B."/>
            <person name="Bates S."/>
            <person name="Brown A.J."/>
            <person name="Brunke S."/>
            <person name="Costanzo M.C."/>
            <person name="Fitzpatrick D.A."/>
            <person name="de Groot P.W."/>
            <person name="Harris D."/>
            <person name="Hoyer L.L."/>
            <person name="Hube B."/>
            <person name="Klis F.M."/>
            <person name="Kodira C."/>
            <person name="Lennard N."/>
            <person name="Logue M.E."/>
            <person name="Martin R."/>
            <person name="Neiman A.M."/>
            <person name="Nikolaou E."/>
            <person name="Quail M.A."/>
            <person name="Quinn J."/>
            <person name="Santos M.C."/>
            <person name="Schmitzberger F.F."/>
            <person name="Sherlock G."/>
            <person name="Shah P."/>
            <person name="Silverstein K.A."/>
            <person name="Skrzypek M.S."/>
            <person name="Soll D."/>
            <person name="Staggs R."/>
            <person name="Stansfield I."/>
            <person name="Stumpf M.P."/>
            <person name="Sudbery P.E."/>
            <person name="Srikantha T."/>
            <person name="Zeng Q."/>
            <person name="Berman J."/>
            <person name="Berriman M."/>
            <person name="Heitman J."/>
            <person name="Gow N.A."/>
            <person name="Lorenz M.C."/>
            <person name="Birren B.W."/>
            <person name="Kellis M."/>
            <person name="Cuomo C.A."/>
        </authorList>
    </citation>
    <scope>NUCLEOTIDE SEQUENCE [LARGE SCALE GENOMIC DNA]</scope>
    <source>
        <strain evidence="3">ATCC 6260 / CBS 566 / DSM 6381 / JCM 1539 / NBRC 10279 / NRRL Y-324</strain>
    </source>
</reference>
<dbReference type="PANTHER" id="PTHR28266">
    <property type="entry name" value="54S RIBOSOMAL PROTEIN L20, MITOCHONDRIAL"/>
    <property type="match status" value="1"/>
</dbReference>
<feature type="region of interest" description="Disordered" evidence="1">
    <location>
        <begin position="38"/>
        <end position="61"/>
    </location>
</feature>
<keyword evidence="3" id="KW-1185">Reference proteome</keyword>
<dbReference type="OrthoDB" id="6021263at2759"/>
<dbReference type="InParanoid" id="A5DQ84"/>
<organism evidence="2 3">
    <name type="scientific">Meyerozyma guilliermondii (strain ATCC 6260 / CBS 566 / DSM 6381 / JCM 1539 / NBRC 10279 / NRRL Y-324)</name>
    <name type="common">Yeast</name>
    <name type="synonym">Candida guilliermondii</name>
    <dbReference type="NCBI Taxonomy" id="294746"/>
    <lineage>
        <taxon>Eukaryota</taxon>
        <taxon>Fungi</taxon>
        <taxon>Dikarya</taxon>
        <taxon>Ascomycota</taxon>
        <taxon>Saccharomycotina</taxon>
        <taxon>Pichiomycetes</taxon>
        <taxon>Debaryomycetaceae</taxon>
        <taxon>Meyerozyma</taxon>
    </lineage>
</organism>
<evidence type="ECO:0000313" key="3">
    <source>
        <dbReference type="Proteomes" id="UP000001997"/>
    </source>
</evidence>
<sequence>MSRLIRFSTGVRAYSQVPYESVPRNRYNAKRSAFNFKPNPTHGLVHNPPASAPSLKKTPRPFLPAKDPRISVLADTYKVYSPEELQDMPLIVGYSQNRDYSVDGETALKIQKLRNENPGQWTISKLAKEFGISQKIVNVIAGTNIQRRKQLDGENLQLQANWSKDKIQAREDRRKRVQMWLRNEY</sequence>
<dbReference type="FunCoup" id="A5DQ84">
    <property type="interactions" value="161"/>
</dbReference>
<gene>
    <name evidence="2" type="ORF">PGUG_05435</name>
</gene>
<protein>
    <recommendedName>
        <fullName evidence="4">54S ribosomal protein L20, mitochondrial</fullName>
    </recommendedName>
</protein>
<dbReference type="Proteomes" id="UP000001997">
    <property type="component" value="Unassembled WGS sequence"/>
</dbReference>
<name>A5DQ84_PICGU</name>
<dbReference type="RefSeq" id="XP_001482415.1">
    <property type="nucleotide sequence ID" value="XM_001482365.1"/>
</dbReference>
<dbReference type="VEuPathDB" id="FungiDB:PGUG_05435"/>
<dbReference type="GO" id="GO:0005762">
    <property type="term" value="C:mitochondrial large ribosomal subunit"/>
    <property type="evidence" value="ECO:0007669"/>
    <property type="project" value="TreeGrafter"/>
</dbReference>
<evidence type="ECO:0008006" key="4">
    <source>
        <dbReference type="Google" id="ProtNLM"/>
    </source>
</evidence>
<dbReference type="STRING" id="294746.A5DQ84"/>
<dbReference type="EMBL" id="CH408161">
    <property type="protein sequence ID" value="EDK41337.1"/>
    <property type="molecule type" value="Genomic_DNA"/>
</dbReference>
<dbReference type="KEGG" id="pgu:PGUG_05435"/>
<evidence type="ECO:0000313" key="2">
    <source>
        <dbReference type="EMBL" id="EDK41337.1"/>
    </source>
</evidence>
<dbReference type="HOGENOM" id="CLU_089054_1_0_1"/>
<dbReference type="GO" id="GO:0003735">
    <property type="term" value="F:structural constituent of ribosome"/>
    <property type="evidence" value="ECO:0007669"/>
    <property type="project" value="TreeGrafter"/>
</dbReference>
<evidence type="ECO:0000256" key="1">
    <source>
        <dbReference type="SAM" id="MobiDB-lite"/>
    </source>
</evidence>
<dbReference type="PANTHER" id="PTHR28266:SF1">
    <property type="entry name" value="LARGE RIBOSOMAL SUBUNIT PROTEIN ML58"/>
    <property type="match status" value="1"/>
</dbReference>
<dbReference type="GeneID" id="5124410"/>
<dbReference type="eggNOG" id="ENOG502S0A4">
    <property type="taxonomic scope" value="Eukaryota"/>
</dbReference>
<dbReference type="InterPro" id="IPR024388">
    <property type="entry name" value="Ribosomal_mL58"/>
</dbReference>
<dbReference type="OMA" id="PEKYTRK"/>
<accession>A5DQ84</accession>
<dbReference type="Pfam" id="PF12824">
    <property type="entry name" value="MRP-L20"/>
    <property type="match status" value="1"/>
</dbReference>